<dbReference type="Pfam" id="PF01979">
    <property type="entry name" value="Amidohydro_1"/>
    <property type="match status" value="1"/>
</dbReference>
<gene>
    <name evidence="2" type="ORF">BB31_33775</name>
</gene>
<dbReference type="Proteomes" id="UP000256220">
    <property type="component" value="Unassembled WGS sequence"/>
</dbReference>
<dbReference type="Gene3D" id="3.30.110.90">
    <property type="entry name" value="Amidohydrolase"/>
    <property type="match status" value="1"/>
</dbReference>
<dbReference type="InterPro" id="IPR006680">
    <property type="entry name" value="Amidohydro-rel"/>
</dbReference>
<reference evidence="2 3" key="1">
    <citation type="journal article" date="2014" name="Genome Announc.">
        <title>Draft Genome Sequence of Amycolatopsis lurida NRRL 2430, Producer of the Glycopeptide Family Antibiotic Ristocetin.</title>
        <authorList>
            <person name="Kwun M.J."/>
            <person name="Hong H.J."/>
        </authorList>
    </citation>
    <scope>NUCLEOTIDE SEQUENCE [LARGE SCALE GENOMIC DNA]</scope>
    <source>
        <strain evidence="2 3">NRRL 2430</strain>
    </source>
</reference>
<dbReference type="PANTHER" id="PTHR43135:SF3">
    <property type="entry name" value="ALPHA-D-RIBOSE 1-METHYLPHOSPHONATE 5-TRIPHOSPHATE DIPHOSPHATASE"/>
    <property type="match status" value="1"/>
</dbReference>
<evidence type="ECO:0000259" key="1">
    <source>
        <dbReference type="Pfam" id="PF01979"/>
    </source>
</evidence>
<dbReference type="InterPro" id="IPR011059">
    <property type="entry name" value="Metal-dep_hydrolase_composite"/>
</dbReference>
<accession>A0A2P2FJK7</accession>
<dbReference type="SUPFAM" id="SSF51338">
    <property type="entry name" value="Composite domain of metallo-dependent hydrolases"/>
    <property type="match status" value="1"/>
</dbReference>
<dbReference type="InterPro" id="IPR032466">
    <property type="entry name" value="Metal_Hydrolase"/>
</dbReference>
<feature type="domain" description="Amidohydrolase-related" evidence="1">
    <location>
        <begin position="57"/>
        <end position="399"/>
    </location>
</feature>
<dbReference type="SUPFAM" id="SSF51556">
    <property type="entry name" value="Metallo-dependent hydrolases"/>
    <property type="match status" value="1"/>
</dbReference>
<sequence>MYDYSSSVSIRDVRVFTGDTVLPDAHVTFENGLIVTVSTQPSPVAAGTEIVDGRGRTLLPGLIDAHAHVFPGNLEQAVVLGVTTVLDLMADPAAIGTLRRQAGATPAMADVRTAGTAATVPGGYGSYLVEMGYLPPFPTLTEPAHAEAFVDARLSEGSDYIKILIDDGSTTGTPLPKLGEDTMTALVEHAHARDRLTIAHVLNASDAATAVHAGVDVLGHLFVDRPADPDLPHLLAERDTAVIPTLAVLDGLFGRPHASELLADHRIEPYLDATSRQMLSFGDFPLNPEARHDLDVPHQTLSLLRDAGVTILAGSDASNPDTAHGATLHLELELLVRAGLTPIEALTAATSAPADRFALADRGRIAPGLRADLLLVDGDPTSTITNTRDITAIWRNGQRVERAHQPRS</sequence>
<dbReference type="AlphaFoldDB" id="A0A2P2FJK7"/>
<dbReference type="Gene3D" id="1.20.58.520">
    <property type="entry name" value="Amidohydrolase"/>
    <property type="match status" value="1"/>
</dbReference>
<keyword evidence="3" id="KW-1185">Reference proteome</keyword>
<dbReference type="Gene3D" id="3.40.50.10910">
    <property type="entry name" value="Amidohydrolase"/>
    <property type="match status" value="1"/>
</dbReference>
<dbReference type="GO" id="GO:0016810">
    <property type="term" value="F:hydrolase activity, acting on carbon-nitrogen (but not peptide) bonds"/>
    <property type="evidence" value="ECO:0007669"/>
    <property type="project" value="InterPro"/>
</dbReference>
<protein>
    <recommendedName>
        <fullName evidence="1">Amidohydrolase-related domain-containing protein</fullName>
    </recommendedName>
</protein>
<evidence type="ECO:0000313" key="2">
    <source>
        <dbReference type="EMBL" id="KFU76908.1"/>
    </source>
</evidence>
<evidence type="ECO:0000313" key="3">
    <source>
        <dbReference type="Proteomes" id="UP000256220"/>
    </source>
</evidence>
<dbReference type="InterPro" id="IPR051781">
    <property type="entry name" value="Metallo-dep_Hydrolase"/>
</dbReference>
<dbReference type="Gene3D" id="2.30.40.10">
    <property type="entry name" value="Urease, subunit C, domain 1"/>
    <property type="match status" value="1"/>
</dbReference>
<dbReference type="PANTHER" id="PTHR43135">
    <property type="entry name" value="ALPHA-D-RIBOSE 1-METHYLPHOSPHONATE 5-TRIPHOSPHATE DIPHOSPHATASE"/>
    <property type="match status" value="1"/>
</dbReference>
<comment type="caution">
    <text evidence="2">The sequence shown here is derived from an EMBL/GenBank/DDBJ whole genome shotgun (WGS) entry which is preliminary data.</text>
</comment>
<name>A0A2P2FJK7_AMYLU</name>
<proteinExistence type="predicted"/>
<organism evidence="2 3">
    <name type="scientific">Amycolatopsis lurida NRRL 2430</name>
    <dbReference type="NCBI Taxonomy" id="1460371"/>
    <lineage>
        <taxon>Bacteria</taxon>
        <taxon>Bacillati</taxon>
        <taxon>Actinomycetota</taxon>
        <taxon>Actinomycetes</taxon>
        <taxon>Pseudonocardiales</taxon>
        <taxon>Pseudonocardiaceae</taxon>
        <taxon>Amycolatopsis</taxon>
    </lineage>
</organism>
<dbReference type="EMBL" id="JFBM01000038">
    <property type="protein sequence ID" value="KFU76908.1"/>
    <property type="molecule type" value="Genomic_DNA"/>
</dbReference>